<dbReference type="GO" id="GO:0003677">
    <property type="term" value="F:DNA binding"/>
    <property type="evidence" value="ECO:0007669"/>
    <property type="project" value="InterPro"/>
</dbReference>
<dbReference type="AlphaFoldDB" id="A0A6J4KNF4"/>
<dbReference type="InterPro" id="IPR032758">
    <property type="entry name" value="MqsA/HigA-2"/>
</dbReference>
<reference evidence="2" key="1">
    <citation type="submission" date="2020-02" db="EMBL/GenBank/DDBJ databases">
        <authorList>
            <person name="Meier V. D."/>
        </authorList>
    </citation>
    <scope>NUCLEOTIDE SEQUENCE</scope>
    <source>
        <strain evidence="2">AVDCRST_MAG89</strain>
    </source>
</reference>
<sequence>MSTGRSHVCADHLQAVERVRDFPIHGTTVSVREELYRCAVCGEEEYSFEQVVAPERRASALYREQNRFLGPDEIAALRRRWGLSQARLEDALGVGRKTVARWEAGRVLQSRALDNLLRAGARW</sequence>
<dbReference type="InterPro" id="IPR001387">
    <property type="entry name" value="Cro/C1-type_HTH"/>
</dbReference>
<proteinExistence type="predicted"/>
<protein>
    <recommendedName>
        <fullName evidence="1">HTH cro/C1-type domain-containing protein</fullName>
    </recommendedName>
</protein>
<gene>
    <name evidence="2" type="ORF">AVDCRST_MAG89-922</name>
</gene>
<dbReference type="InterPro" id="IPR010982">
    <property type="entry name" value="Lambda_DNA-bd_dom_sf"/>
</dbReference>
<evidence type="ECO:0000313" key="2">
    <source>
        <dbReference type="EMBL" id="CAA9307842.1"/>
    </source>
</evidence>
<name>A0A6J4KNF4_9BACT</name>
<dbReference type="PROSITE" id="PS50943">
    <property type="entry name" value="HTH_CROC1"/>
    <property type="match status" value="1"/>
</dbReference>
<dbReference type="EMBL" id="CADCTV010000202">
    <property type="protein sequence ID" value="CAA9307842.1"/>
    <property type="molecule type" value="Genomic_DNA"/>
</dbReference>
<organism evidence="2">
    <name type="scientific">uncultured Gemmatimonadota bacterium</name>
    <dbReference type="NCBI Taxonomy" id="203437"/>
    <lineage>
        <taxon>Bacteria</taxon>
        <taxon>Pseudomonadati</taxon>
        <taxon>Gemmatimonadota</taxon>
        <taxon>environmental samples</taxon>
    </lineage>
</organism>
<dbReference type="InterPro" id="IPR022452">
    <property type="entry name" value="MqsA"/>
</dbReference>
<dbReference type="CDD" id="cd00093">
    <property type="entry name" value="HTH_XRE"/>
    <property type="match status" value="1"/>
</dbReference>
<dbReference type="Pfam" id="PF15731">
    <property type="entry name" value="MqsA_antitoxin"/>
    <property type="match status" value="1"/>
</dbReference>
<dbReference type="SUPFAM" id="SSF47413">
    <property type="entry name" value="lambda repressor-like DNA-binding domains"/>
    <property type="match status" value="1"/>
</dbReference>
<evidence type="ECO:0000259" key="1">
    <source>
        <dbReference type="PROSITE" id="PS50943"/>
    </source>
</evidence>
<dbReference type="NCBIfam" id="TIGR03830">
    <property type="entry name" value="CxxCG_CxxCG_HTH"/>
    <property type="match status" value="1"/>
</dbReference>
<accession>A0A6J4KNF4</accession>
<dbReference type="Gene3D" id="1.10.260.40">
    <property type="entry name" value="lambda repressor-like DNA-binding domains"/>
    <property type="match status" value="1"/>
</dbReference>
<feature type="domain" description="HTH cro/C1-type" evidence="1">
    <location>
        <begin position="74"/>
        <end position="106"/>
    </location>
</feature>